<reference evidence="1 2" key="1">
    <citation type="journal article" date="2021" name="Nat. Commun.">
        <title>Genetic determinants of endophytism in the Arabidopsis root mycobiome.</title>
        <authorList>
            <person name="Mesny F."/>
            <person name="Miyauchi S."/>
            <person name="Thiergart T."/>
            <person name="Pickel B."/>
            <person name="Atanasova L."/>
            <person name="Karlsson M."/>
            <person name="Huettel B."/>
            <person name="Barry K.W."/>
            <person name="Haridas S."/>
            <person name="Chen C."/>
            <person name="Bauer D."/>
            <person name="Andreopoulos W."/>
            <person name="Pangilinan J."/>
            <person name="LaButti K."/>
            <person name="Riley R."/>
            <person name="Lipzen A."/>
            <person name="Clum A."/>
            <person name="Drula E."/>
            <person name="Henrissat B."/>
            <person name="Kohler A."/>
            <person name="Grigoriev I.V."/>
            <person name="Martin F.M."/>
            <person name="Hacquard S."/>
        </authorList>
    </citation>
    <scope>NUCLEOTIDE SEQUENCE [LARGE SCALE GENOMIC DNA]</scope>
    <source>
        <strain evidence="1 2">MPI-SDFR-AT-0079</strain>
    </source>
</reference>
<name>A0ACB7PJX9_9PEZI</name>
<evidence type="ECO:0000313" key="2">
    <source>
        <dbReference type="Proteomes" id="UP000724584"/>
    </source>
</evidence>
<dbReference type="EMBL" id="JAGIZQ010000002">
    <property type="protein sequence ID" value="KAH6640686.1"/>
    <property type="molecule type" value="Genomic_DNA"/>
</dbReference>
<protein>
    <submittedName>
        <fullName evidence="1">HbrB-like-domain-containing protein</fullName>
    </submittedName>
</protein>
<organism evidence="1 2">
    <name type="scientific">Chaetomium tenue</name>
    <dbReference type="NCBI Taxonomy" id="1854479"/>
    <lineage>
        <taxon>Eukaryota</taxon>
        <taxon>Fungi</taxon>
        <taxon>Dikarya</taxon>
        <taxon>Ascomycota</taxon>
        <taxon>Pezizomycotina</taxon>
        <taxon>Sordariomycetes</taxon>
        <taxon>Sordariomycetidae</taxon>
        <taxon>Sordariales</taxon>
        <taxon>Chaetomiaceae</taxon>
        <taxon>Chaetomium</taxon>
    </lineage>
</organism>
<comment type="caution">
    <text evidence="1">The sequence shown here is derived from an EMBL/GenBank/DDBJ whole genome shotgun (WGS) entry which is preliminary data.</text>
</comment>
<dbReference type="Proteomes" id="UP000724584">
    <property type="component" value="Unassembled WGS sequence"/>
</dbReference>
<gene>
    <name evidence="1" type="ORF">F5144DRAFT_526444</name>
</gene>
<proteinExistence type="predicted"/>
<accession>A0ACB7PJX9</accession>
<keyword evidence="2" id="KW-1185">Reference proteome</keyword>
<sequence length="1007" mass="106732">MQPTRPTPRAPGSFSPLPASNPASATDLSRTRQNRQDSLSSDEPAPLNIHKTRGQAAPTPTPIYTSFTTGANNSTTNLQNFSRPTVSTAVSAARSVAGPQSPSDAVPRNGPSPLTLPPTTSSPVTPTFSSRGVSHSRKTSQNAGLFEPTLPSTSTSNLPNIGLTNHSPKRVPPAHREMSASQIAAQAAVMQHQNQQQQAQQAQQAQQQAQHSRQRSQTAPGPAADDPPPSKRASGSSIPLNPPMLSLTEASVPRDNAFGGQNYHNGLVGNHTLAATAAANLVFPRSTQASPGIPSQSFTPQPQPPPPPPASEKPQKPEKSKVKLFSRQVKIGSKSDSKDKPLPSPGKVGHAFANLQRGNFSTTSLESSSQSFYNLPNSSAATIRPADMPTEKEGKEKEKKHHFLSRQKHKLKDDHHLPLSSAMSNSRPADPSAPSSLYNFSLPQSPGPNTTGFKSALDLRHGGRAFRERRKEEKSLDETASAVTSEWPGSSSVTSGSATQSSTLYLNEPFDSHKYGLNNMTHDDAWPFLKAKLLVVFEAEDLRLPVEDLNRVVTMHIQYCLARRSPNIIVDDLRELLATGFSSLDHTLRKTPEDRLIPALVELWIFTFTSILPYMQAVFLPLDLEFSGHGPLMSTEQARDFWGGIPAAASTGDGTSTVTQKPGRSHSVTVSPASSVLEVRRFVLLAFRDIVILPRYDTLKAMFSRLSLEFLPQSLASMALGSPPLPIPSPGYHNQSINQQLSNSPSDHYASTSLPSVLGQYRPGTATSLDPSVASYNSTGSTLLGDSSGSGNRSRAISNVSFGSDSAAHPLRPFTPSSMHAVTAAANSTLNLALHTTISNNTTTSHHGGGPGSIGSLREQNVEDSKQVTEMVGRMLQCMSVLASVGVTPVAAVPGNNSSSNNNNNGPPPAAARDEEEGNKMVEELNKLLKLNWLGRGRTGRNRRGMVGGRATKRGGVLGMPPPPLPLPPPLLESAGSGSGSSMAGSFGAAGGGGGGIKSVLEEGVAV</sequence>
<evidence type="ECO:0000313" key="1">
    <source>
        <dbReference type="EMBL" id="KAH6640686.1"/>
    </source>
</evidence>